<dbReference type="InterPro" id="IPR000473">
    <property type="entry name" value="Ribosomal_bL36"/>
</dbReference>
<sequence length="83" mass="9213">MLRALLMSSRPLLSRIRVASLPSPHPHVHNHGMSLSQSIPALSRGMKVRASVKLMCDGCTVVKRKGRVYIICSKNAKHKQRQG</sequence>
<keyword evidence="2 4" id="KW-0689">Ribosomal protein</keyword>
<organism evidence="5 6">
    <name type="scientific">Jaapia argillacea MUCL 33604</name>
    <dbReference type="NCBI Taxonomy" id="933084"/>
    <lineage>
        <taxon>Eukaryota</taxon>
        <taxon>Fungi</taxon>
        <taxon>Dikarya</taxon>
        <taxon>Basidiomycota</taxon>
        <taxon>Agaricomycotina</taxon>
        <taxon>Agaricomycetes</taxon>
        <taxon>Agaricomycetidae</taxon>
        <taxon>Jaapiales</taxon>
        <taxon>Jaapiaceae</taxon>
        <taxon>Jaapia</taxon>
    </lineage>
</organism>
<accession>A0A067Q9E3</accession>
<dbReference type="GO" id="GO:1990904">
    <property type="term" value="C:ribonucleoprotein complex"/>
    <property type="evidence" value="ECO:0007669"/>
    <property type="project" value="UniProtKB-KW"/>
</dbReference>
<dbReference type="GO" id="GO:0006412">
    <property type="term" value="P:translation"/>
    <property type="evidence" value="ECO:0007669"/>
    <property type="project" value="InterPro"/>
</dbReference>
<comment type="similarity">
    <text evidence="1 4">Belongs to the bacterial ribosomal protein bL36 family.</text>
</comment>
<protein>
    <recommendedName>
        <fullName evidence="4">Ribosomal protein</fullName>
    </recommendedName>
</protein>
<dbReference type="NCBIfam" id="TIGR01022">
    <property type="entry name" value="rpmJ_bact"/>
    <property type="match status" value="1"/>
</dbReference>
<dbReference type="InterPro" id="IPR052010">
    <property type="entry name" value="Ribosomal_LSU_bL36"/>
</dbReference>
<dbReference type="SUPFAM" id="SSF57840">
    <property type="entry name" value="Ribosomal protein L36"/>
    <property type="match status" value="1"/>
</dbReference>
<evidence type="ECO:0000313" key="6">
    <source>
        <dbReference type="Proteomes" id="UP000027265"/>
    </source>
</evidence>
<name>A0A067Q9E3_9AGAM</name>
<keyword evidence="3 4" id="KW-0687">Ribonucleoprotein</keyword>
<dbReference type="GO" id="GO:0003735">
    <property type="term" value="F:structural constituent of ribosome"/>
    <property type="evidence" value="ECO:0007669"/>
    <property type="project" value="InterPro"/>
</dbReference>
<evidence type="ECO:0000313" key="5">
    <source>
        <dbReference type="EMBL" id="KDQ63569.1"/>
    </source>
</evidence>
<dbReference type="HOGENOM" id="CLU_135723_1_2_1"/>
<dbReference type="HAMAP" id="MF_00251">
    <property type="entry name" value="Ribosomal_bL36"/>
    <property type="match status" value="1"/>
</dbReference>
<evidence type="ECO:0000256" key="3">
    <source>
        <dbReference type="ARBA" id="ARBA00023274"/>
    </source>
</evidence>
<evidence type="ECO:0000256" key="4">
    <source>
        <dbReference type="RuleBase" id="RU000570"/>
    </source>
</evidence>
<evidence type="ECO:0000256" key="2">
    <source>
        <dbReference type="ARBA" id="ARBA00022980"/>
    </source>
</evidence>
<proteinExistence type="inferred from homology"/>
<dbReference type="Proteomes" id="UP000027265">
    <property type="component" value="Unassembled WGS sequence"/>
</dbReference>
<dbReference type="PANTHER" id="PTHR18804">
    <property type="entry name" value="RIBOSOMAL PROTEIN"/>
    <property type="match status" value="1"/>
</dbReference>
<keyword evidence="6" id="KW-1185">Reference proteome</keyword>
<dbReference type="GO" id="GO:0005840">
    <property type="term" value="C:ribosome"/>
    <property type="evidence" value="ECO:0007669"/>
    <property type="project" value="UniProtKB-KW"/>
</dbReference>
<dbReference type="AlphaFoldDB" id="A0A067Q9E3"/>
<reference evidence="6" key="1">
    <citation type="journal article" date="2014" name="Proc. Natl. Acad. Sci. U.S.A.">
        <title>Extensive sampling of basidiomycete genomes demonstrates inadequacy of the white-rot/brown-rot paradigm for wood decay fungi.</title>
        <authorList>
            <person name="Riley R."/>
            <person name="Salamov A.A."/>
            <person name="Brown D.W."/>
            <person name="Nagy L.G."/>
            <person name="Floudas D."/>
            <person name="Held B.W."/>
            <person name="Levasseur A."/>
            <person name="Lombard V."/>
            <person name="Morin E."/>
            <person name="Otillar R."/>
            <person name="Lindquist E.A."/>
            <person name="Sun H."/>
            <person name="LaButti K.M."/>
            <person name="Schmutz J."/>
            <person name="Jabbour D."/>
            <person name="Luo H."/>
            <person name="Baker S.E."/>
            <person name="Pisabarro A.G."/>
            <person name="Walton J.D."/>
            <person name="Blanchette R.A."/>
            <person name="Henrissat B."/>
            <person name="Martin F."/>
            <person name="Cullen D."/>
            <person name="Hibbett D.S."/>
            <person name="Grigoriev I.V."/>
        </authorList>
    </citation>
    <scope>NUCLEOTIDE SEQUENCE [LARGE SCALE GENOMIC DNA]</scope>
    <source>
        <strain evidence="6">MUCL 33604</strain>
    </source>
</reference>
<dbReference type="OrthoDB" id="10265903at2759"/>
<dbReference type="InterPro" id="IPR035977">
    <property type="entry name" value="Ribosomal_bL36_sp"/>
</dbReference>
<dbReference type="Pfam" id="PF00444">
    <property type="entry name" value="Ribosomal_L36"/>
    <property type="match status" value="1"/>
</dbReference>
<dbReference type="InParanoid" id="A0A067Q9E3"/>
<gene>
    <name evidence="5" type="ORF">JAAARDRAFT_148030</name>
</gene>
<evidence type="ECO:0000256" key="1">
    <source>
        <dbReference type="ARBA" id="ARBA00007645"/>
    </source>
</evidence>
<dbReference type="PANTHER" id="PTHR18804:SF16">
    <property type="entry name" value="RIBOSOMAL PROTEIN"/>
    <property type="match status" value="1"/>
</dbReference>
<dbReference type="PROSITE" id="PS00828">
    <property type="entry name" value="RIBOSOMAL_L36"/>
    <property type="match status" value="1"/>
</dbReference>
<dbReference type="STRING" id="933084.A0A067Q9E3"/>
<dbReference type="EMBL" id="KL197710">
    <property type="protein sequence ID" value="KDQ63569.1"/>
    <property type="molecule type" value="Genomic_DNA"/>
</dbReference>